<evidence type="ECO:0000313" key="2">
    <source>
        <dbReference type="Proteomes" id="UP000295361"/>
    </source>
</evidence>
<proteinExistence type="predicted"/>
<dbReference type="EMBL" id="SNXS01000002">
    <property type="protein sequence ID" value="TDP72446.1"/>
    <property type="molecule type" value="Genomic_DNA"/>
</dbReference>
<name>A0A4R6QN92_9BURK</name>
<dbReference type="InParanoid" id="A0A4R6QN92"/>
<comment type="caution">
    <text evidence="1">The sequence shown here is derived from an EMBL/GenBank/DDBJ whole genome shotgun (WGS) entry which is preliminary data.</text>
</comment>
<sequence length="72" mass="7965">MLQFLSARRHAAEPAIVALAGKPNEAAQAAVPVVERHYAWFDSSRELKAGLLVQELPLSRDDWLALSGQRLQ</sequence>
<accession>A0A4R6QN92</accession>
<dbReference type="AlphaFoldDB" id="A0A4R6QN92"/>
<dbReference type="RefSeq" id="WP_133699912.1">
    <property type="nucleotide sequence ID" value="NZ_SNXS01000002.1"/>
</dbReference>
<organism evidence="1 2">
    <name type="scientific">Roseateles toxinivorans</name>
    <dbReference type="NCBI Taxonomy" id="270368"/>
    <lineage>
        <taxon>Bacteria</taxon>
        <taxon>Pseudomonadati</taxon>
        <taxon>Pseudomonadota</taxon>
        <taxon>Betaproteobacteria</taxon>
        <taxon>Burkholderiales</taxon>
        <taxon>Sphaerotilaceae</taxon>
        <taxon>Roseateles</taxon>
    </lineage>
</organism>
<keyword evidence="2" id="KW-1185">Reference proteome</keyword>
<evidence type="ECO:0000313" key="1">
    <source>
        <dbReference type="EMBL" id="TDP72446.1"/>
    </source>
</evidence>
<protein>
    <submittedName>
        <fullName evidence="1">Uncharacterized protein</fullName>
    </submittedName>
</protein>
<reference evidence="1 2" key="1">
    <citation type="submission" date="2019-03" db="EMBL/GenBank/DDBJ databases">
        <title>Genomic Encyclopedia of Type Strains, Phase IV (KMG-IV): sequencing the most valuable type-strain genomes for metagenomic binning, comparative biology and taxonomic classification.</title>
        <authorList>
            <person name="Goeker M."/>
        </authorList>
    </citation>
    <scope>NUCLEOTIDE SEQUENCE [LARGE SCALE GENOMIC DNA]</scope>
    <source>
        <strain evidence="1 2">DSM 16998</strain>
    </source>
</reference>
<gene>
    <name evidence="1" type="ORF">DES47_102191</name>
</gene>
<dbReference type="Proteomes" id="UP000295361">
    <property type="component" value="Unassembled WGS sequence"/>
</dbReference>